<protein>
    <recommendedName>
        <fullName evidence="2">B30.2/SPRY domain-containing protein</fullName>
    </recommendedName>
</protein>
<reference evidence="4" key="1">
    <citation type="submission" date="2018-06" db="EMBL/GenBank/DDBJ databases">
        <title>Genome assembly of Danube salmon.</title>
        <authorList>
            <person name="Macqueen D.J."/>
            <person name="Gundappa M.K."/>
        </authorList>
    </citation>
    <scope>NUCLEOTIDE SEQUENCE [LARGE SCALE GENOMIC DNA]</scope>
</reference>
<dbReference type="InterPro" id="IPR003877">
    <property type="entry name" value="SPRY_dom"/>
</dbReference>
<dbReference type="PANTHER" id="PTHR24103">
    <property type="entry name" value="E3 UBIQUITIN-PROTEIN LIGASE TRIM"/>
    <property type="match status" value="1"/>
</dbReference>
<dbReference type="Gene3D" id="2.60.120.920">
    <property type="match status" value="1"/>
</dbReference>
<dbReference type="InterPro" id="IPR003879">
    <property type="entry name" value="Butyrophylin_SPRY"/>
</dbReference>
<proteinExistence type="predicted"/>
<feature type="compositionally biased region" description="Polar residues" evidence="1">
    <location>
        <begin position="183"/>
        <end position="194"/>
    </location>
</feature>
<dbReference type="AlphaFoldDB" id="A0A4W5R380"/>
<dbReference type="GeneTree" id="ENSGT01030000234583"/>
<feature type="compositionally biased region" description="Basic and acidic residues" evidence="1">
    <location>
        <begin position="156"/>
        <end position="166"/>
    </location>
</feature>
<dbReference type="InterPro" id="IPR043136">
    <property type="entry name" value="B30.2/SPRY_sf"/>
</dbReference>
<dbReference type="Pfam" id="PF00622">
    <property type="entry name" value="SPRY"/>
    <property type="match status" value="1"/>
</dbReference>
<feature type="domain" description="B30.2/SPRY" evidence="2">
    <location>
        <begin position="1"/>
        <end position="128"/>
    </location>
</feature>
<evidence type="ECO:0000256" key="1">
    <source>
        <dbReference type="SAM" id="MobiDB-lite"/>
    </source>
</evidence>
<evidence type="ECO:0000313" key="3">
    <source>
        <dbReference type="Ensembl" id="ENSHHUP00000079029.1"/>
    </source>
</evidence>
<accession>A0A4W5R380</accession>
<dbReference type="STRING" id="62062.ENSHHUP00000079029"/>
<name>A0A4W5R380_9TELE</name>
<reference evidence="3" key="3">
    <citation type="submission" date="2025-09" db="UniProtKB">
        <authorList>
            <consortium name="Ensembl"/>
        </authorList>
    </citation>
    <scope>IDENTIFICATION</scope>
</reference>
<dbReference type="InterPro" id="IPR001870">
    <property type="entry name" value="B30.2/SPRY"/>
</dbReference>
<keyword evidence="4" id="KW-1185">Reference proteome</keyword>
<dbReference type="PROSITE" id="PS50188">
    <property type="entry name" value="B302_SPRY"/>
    <property type="match status" value="1"/>
</dbReference>
<dbReference type="SUPFAM" id="SSF49899">
    <property type="entry name" value="Concanavalin A-like lectins/glucanases"/>
    <property type="match status" value="1"/>
</dbReference>
<feature type="region of interest" description="Disordered" evidence="1">
    <location>
        <begin position="138"/>
        <end position="226"/>
    </location>
</feature>
<dbReference type="PRINTS" id="PR01407">
    <property type="entry name" value="BUTYPHLNCDUF"/>
</dbReference>
<dbReference type="InterPro" id="IPR013320">
    <property type="entry name" value="ConA-like_dom_sf"/>
</dbReference>
<dbReference type="InterPro" id="IPR050143">
    <property type="entry name" value="TRIM/RBCC"/>
</dbReference>
<sequence length="226" mass="25908">MSIIITIISCFKVGESSNWTVGVASQSVRRREEFEACPEEGLWTLSLRNRTYRAMTTPCTTLPLDWSRPFHRIKVFLDWEEGQVEFWDAMRDKLLFTFTHRFTETLYPYFESSCCKCWLVVLPQRVCVEVELDLIPGDDDRDQILNDGSSSEGEDTETRSTDDSKVTETGSPVEAQIPMTGSPKISTTDQNQETTRARSHRLDPLFRSRSPTPDPMEATTSRRIGH</sequence>
<evidence type="ECO:0000313" key="4">
    <source>
        <dbReference type="Proteomes" id="UP000314982"/>
    </source>
</evidence>
<dbReference type="Ensembl" id="ENSHHUT00000081576.1">
    <property type="protein sequence ID" value="ENSHHUP00000079029.1"/>
    <property type="gene ID" value="ENSHHUG00000046100.1"/>
</dbReference>
<reference evidence="3" key="2">
    <citation type="submission" date="2025-08" db="UniProtKB">
        <authorList>
            <consortium name="Ensembl"/>
        </authorList>
    </citation>
    <scope>IDENTIFICATION</scope>
</reference>
<dbReference type="Proteomes" id="UP000314982">
    <property type="component" value="Unassembled WGS sequence"/>
</dbReference>
<evidence type="ECO:0000259" key="2">
    <source>
        <dbReference type="PROSITE" id="PS50188"/>
    </source>
</evidence>
<organism evidence="3 4">
    <name type="scientific">Hucho hucho</name>
    <name type="common">huchen</name>
    <dbReference type="NCBI Taxonomy" id="62062"/>
    <lineage>
        <taxon>Eukaryota</taxon>
        <taxon>Metazoa</taxon>
        <taxon>Chordata</taxon>
        <taxon>Craniata</taxon>
        <taxon>Vertebrata</taxon>
        <taxon>Euteleostomi</taxon>
        <taxon>Actinopterygii</taxon>
        <taxon>Neopterygii</taxon>
        <taxon>Teleostei</taxon>
        <taxon>Protacanthopterygii</taxon>
        <taxon>Salmoniformes</taxon>
        <taxon>Salmonidae</taxon>
        <taxon>Salmoninae</taxon>
        <taxon>Hucho</taxon>
    </lineage>
</organism>